<dbReference type="EMBL" id="WIGM01002072">
    <property type="protein sequence ID" value="KAF6784293.1"/>
    <property type="molecule type" value="Genomic_DNA"/>
</dbReference>
<feature type="chain" id="PRO_5034023947" evidence="1">
    <location>
        <begin position="19"/>
        <end position="173"/>
    </location>
</feature>
<comment type="caution">
    <text evidence="2">The sequence shown here is derived from an EMBL/GenBank/DDBJ whole genome shotgun (WGS) entry which is preliminary data.</text>
</comment>
<dbReference type="AlphaFoldDB" id="A0A8H6ILP7"/>
<protein>
    <submittedName>
        <fullName evidence="2">Uncharacterized protein</fullName>
    </submittedName>
</protein>
<name>A0A8H6ILP7_9PEZI</name>
<feature type="signal peptide" evidence="1">
    <location>
        <begin position="1"/>
        <end position="18"/>
    </location>
</feature>
<dbReference type="Proteomes" id="UP000639643">
    <property type="component" value="Unassembled WGS sequence"/>
</dbReference>
<proteinExistence type="predicted"/>
<evidence type="ECO:0000256" key="1">
    <source>
        <dbReference type="SAM" id="SignalP"/>
    </source>
</evidence>
<evidence type="ECO:0000313" key="2">
    <source>
        <dbReference type="EMBL" id="KAF6784293.1"/>
    </source>
</evidence>
<accession>A0A8H6ILP7</accession>
<reference evidence="2" key="1">
    <citation type="journal article" date="2020" name="Phytopathology">
        <title>Genome Sequence Resources of Colletotrichum truncatum, C. plurivorum, C. musicola, and C. sojae: Four Species Pathogenic to Soybean (Glycine max).</title>
        <authorList>
            <person name="Rogerio F."/>
            <person name="Boufleur T.R."/>
            <person name="Ciampi-Guillardi M."/>
            <person name="Sukno S.A."/>
            <person name="Thon M.R."/>
            <person name="Massola Junior N.S."/>
            <person name="Baroncelli R."/>
        </authorList>
    </citation>
    <scope>NUCLEOTIDE SEQUENCE</scope>
    <source>
        <strain evidence="2">LFN0074</strain>
    </source>
</reference>
<organism evidence="2 3">
    <name type="scientific">Colletotrichum musicola</name>
    <dbReference type="NCBI Taxonomy" id="2175873"/>
    <lineage>
        <taxon>Eukaryota</taxon>
        <taxon>Fungi</taxon>
        <taxon>Dikarya</taxon>
        <taxon>Ascomycota</taxon>
        <taxon>Pezizomycotina</taxon>
        <taxon>Sordariomycetes</taxon>
        <taxon>Hypocreomycetidae</taxon>
        <taxon>Glomerellales</taxon>
        <taxon>Glomerellaceae</taxon>
        <taxon>Colletotrichum</taxon>
        <taxon>Colletotrichum orchidearum species complex</taxon>
    </lineage>
</organism>
<sequence length="173" mass="19694">MLAIQLLALVAPVVLAKARTVLWYNSTSIYNHYVSPKGFLRPDGPWYALITCHERYTGYVCAPVWPTGSLDTIMPSLNGAGGVYEGQRIENVSNKAWAETGSVQYQWPNVRPNVWFDDTLDDDVKPAWYMNNMMELAWPDEETKWGRVNASVREVFSWSTPYVDTTPVEDPEQ</sequence>
<keyword evidence="3" id="KW-1185">Reference proteome</keyword>
<keyword evidence="1" id="KW-0732">Signal</keyword>
<evidence type="ECO:0000313" key="3">
    <source>
        <dbReference type="Proteomes" id="UP000639643"/>
    </source>
</evidence>
<gene>
    <name evidence="2" type="ORF">CMUS01_16623</name>
</gene>